<name>A0A939BPC4_9FIRM</name>
<reference evidence="4" key="1">
    <citation type="submission" date="2021-01" db="EMBL/GenBank/DDBJ databases">
        <title>Genomic Encyclopedia of Type Strains, Phase IV (KMG-IV): sequencing the most valuable type-strain genomes for metagenomic binning, comparative biology and taxonomic classification.</title>
        <authorList>
            <person name="Goeker M."/>
        </authorList>
    </citation>
    <scope>NUCLEOTIDE SEQUENCE</scope>
    <source>
        <strain evidence="4">DSM 23230</strain>
    </source>
</reference>
<sequence>MSSNCNLDLIEYNLEAYINIIKNSPIGICITDKNGFFEYVNPKYCELYGYNKEELLGEHFSLVTTKRNKKKLTDLHDKFINDSTEIEGEWEVIDKEGKHMVILANAAKILGQDCEARKVTYVIDITEKKKFEWELQEKYSELQESTEEIKAMNQELEEKQEEIMKKNQKLNENIAKAKKLHKNLLPKKLPKIDNLDIDVYYKPAQQLGGDFYNLIEIEGYLLFYVVDITGHGIDGALLNVFVRETINSFLHSHSGNNLSSAQILRFLSRKYREEGFPDDYFLCIMLGILNKDTMELTYSNAGIHIPPLLSTAENEISSLTASSLPISSAFDIQSLEIAEDSIKLEPNNSLLVTTDGLIEEVHGEELYGRERLAWLFEEYANLSAQEISQEIKRDFKDFTGDLESQDDITFLIIKYQN</sequence>
<dbReference type="CDD" id="cd00130">
    <property type="entry name" value="PAS"/>
    <property type="match status" value="1"/>
</dbReference>
<dbReference type="Pfam" id="PF07228">
    <property type="entry name" value="SpoIIE"/>
    <property type="match status" value="1"/>
</dbReference>
<keyword evidence="2" id="KW-0175">Coiled coil</keyword>
<feature type="domain" description="PAS" evidence="3">
    <location>
        <begin position="13"/>
        <end position="83"/>
    </location>
</feature>
<dbReference type="EMBL" id="JAFBDQ010000006">
    <property type="protein sequence ID" value="MBM7556643.1"/>
    <property type="molecule type" value="Genomic_DNA"/>
</dbReference>
<protein>
    <submittedName>
        <fullName evidence="4">PAS domain S-box-containing protein</fullName>
    </submittedName>
</protein>
<dbReference type="Gene3D" id="3.60.40.10">
    <property type="entry name" value="PPM-type phosphatase domain"/>
    <property type="match status" value="1"/>
</dbReference>
<dbReference type="SMART" id="SM00091">
    <property type="entry name" value="PAS"/>
    <property type="match status" value="1"/>
</dbReference>
<evidence type="ECO:0000256" key="2">
    <source>
        <dbReference type="SAM" id="Coils"/>
    </source>
</evidence>
<dbReference type="SUPFAM" id="SSF55785">
    <property type="entry name" value="PYP-like sensor domain (PAS domain)"/>
    <property type="match status" value="1"/>
</dbReference>
<evidence type="ECO:0000259" key="3">
    <source>
        <dbReference type="PROSITE" id="PS50112"/>
    </source>
</evidence>
<dbReference type="InterPro" id="IPR001932">
    <property type="entry name" value="PPM-type_phosphatase-like_dom"/>
</dbReference>
<dbReference type="InterPro" id="IPR052016">
    <property type="entry name" value="Bact_Sigma-Reg"/>
</dbReference>
<gene>
    <name evidence="4" type="ORF">JOC47_001494</name>
</gene>
<feature type="coiled-coil region" evidence="2">
    <location>
        <begin position="128"/>
        <end position="180"/>
    </location>
</feature>
<evidence type="ECO:0000313" key="4">
    <source>
        <dbReference type="EMBL" id="MBM7556643.1"/>
    </source>
</evidence>
<dbReference type="GO" id="GO:0016791">
    <property type="term" value="F:phosphatase activity"/>
    <property type="evidence" value="ECO:0007669"/>
    <property type="project" value="TreeGrafter"/>
</dbReference>
<dbReference type="AlphaFoldDB" id="A0A939BPC4"/>
<keyword evidence="1" id="KW-0378">Hydrolase</keyword>
<accession>A0A939BPC4</accession>
<dbReference type="NCBIfam" id="TIGR00229">
    <property type="entry name" value="sensory_box"/>
    <property type="match status" value="1"/>
</dbReference>
<dbReference type="SMART" id="SM00331">
    <property type="entry name" value="PP2C_SIG"/>
    <property type="match status" value="1"/>
</dbReference>
<comment type="caution">
    <text evidence="4">The sequence shown here is derived from an EMBL/GenBank/DDBJ whole genome shotgun (WGS) entry which is preliminary data.</text>
</comment>
<proteinExistence type="predicted"/>
<dbReference type="RefSeq" id="WP_204701419.1">
    <property type="nucleotide sequence ID" value="NZ_JAFBDQ010000006.1"/>
</dbReference>
<evidence type="ECO:0000313" key="5">
    <source>
        <dbReference type="Proteomes" id="UP000774000"/>
    </source>
</evidence>
<dbReference type="InterPro" id="IPR000014">
    <property type="entry name" value="PAS"/>
</dbReference>
<dbReference type="InterPro" id="IPR013767">
    <property type="entry name" value="PAS_fold"/>
</dbReference>
<evidence type="ECO:0000256" key="1">
    <source>
        <dbReference type="ARBA" id="ARBA00022801"/>
    </source>
</evidence>
<dbReference type="Gene3D" id="3.30.450.20">
    <property type="entry name" value="PAS domain"/>
    <property type="match status" value="1"/>
</dbReference>
<dbReference type="InterPro" id="IPR036457">
    <property type="entry name" value="PPM-type-like_dom_sf"/>
</dbReference>
<dbReference type="PROSITE" id="PS50112">
    <property type="entry name" value="PAS"/>
    <property type="match status" value="1"/>
</dbReference>
<dbReference type="Pfam" id="PF00989">
    <property type="entry name" value="PAS"/>
    <property type="match status" value="1"/>
</dbReference>
<keyword evidence="5" id="KW-1185">Reference proteome</keyword>
<dbReference type="InterPro" id="IPR035965">
    <property type="entry name" value="PAS-like_dom_sf"/>
</dbReference>
<dbReference type="PANTHER" id="PTHR43156:SF2">
    <property type="entry name" value="STAGE II SPORULATION PROTEIN E"/>
    <property type="match status" value="1"/>
</dbReference>
<organism evidence="4 5">
    <name type="scientific">Halanaerobacter jeridensis</name>
    <dbReference type="NCBI Taxonomy" id="706427"/>
    <lineage>
        <taxon>Bacteria</taxon>
        <taxon>Bacillati</taxon>
        <taxon>Bacillota</taxon>
        <taxon>Clostridia</taxon>
        <taxon>Halanaerobiales</taxon>
        <taxon>Halobacteroidaceae</taxon>
        <taxon>Halanaerobacter</taxon>
    </lineage>
</organism>
<dbReference type="SUPFAM" id="SSF81606">
    <property type="entry name" value="PP2C-like"/>
    <property type="match status" value="1"/>
</dbReference>
<dbReference type="Proteomes" id="UP000774000">
    <property type="component" value="Unassembled WGS sequence"/>
</dbReference>
<dbReference type="PANTHER" id="PTHR43156">
    <property type="entry name" value="STAGE II SPORULATION PROTEIN E-RELATED"/>
    <property type="match status" value="1"/>
</dbReference>